<dbReference type="PROSITE" id="PS51462">
    <property type="entry name" value="NUDIX"/>
    <property type="match status" value="1"/>
</dbReference>
<evidence type="ECO:0000256" key="1">
    <source>
        <dbReference type="ARBA" id="ARBA00001946"/>
    </source>
</evidence>
<evidence type="ECO:0000256" key="2">
    <source>
        <dbReference type="ARBA" id="ARBA00022801"/>
    </source>
</evidence>
<dbReference type="PRINTS" id="PR00502">
    <property type="entry name" value="NUDIXFAMILY"/>
</dbReference>
<dbReference type="PROSITE" id="PS00893">
    <property type="entry name" value="NUDIX_BOX"/>
    <property type="match status" value="1"/>
</dbReference>
<dbReference type="SUPFAM" id="SSF55811">
    <property type="entry name" value="Nudix"/>
    <property type="match status" value="1"/>
</dbReference>
<accession>A0ABW3Q5V7</accession>
<dbReference type="InterPro" id="IPR020476">
    <property type="entry name" value="Nudix_hydrolase"/>
</dbReference>
<comment type="similarity">
    <text evidence="3">Belongs to the Nudix hydrolase family.</text>
</comment>
<dbReference type="InterPro" id="IPR015797">
    <property type="entry name" value="NUDIX_hydrolase-like_dom_sf"/>
</dbReference>
<comment type="cofactor">
    <cofactor evidence="1">
        <name>Mg(2+)</name>
        <dbReference type="ChEBI" id="CHEBI:18420"/>
    </cofactor>
</comment>
<feature type="domain" description="Nudix hydrolase" evidence="4">
    <location>
        <begin position="23"/>
        <end position="154"/>
    </location>
</feature>
<proteinExistence type="inferred from homology"/>
<dbReference type="RefSeq" id="WP_285850295.1">
    <property type="nucleotide sequence ID" value="NZ_JBHTKX010000005.1"/>
</dbReference>
<keyword evidence="2 3" id="KW-0378">Hydrolase</keyword>
<evidence type="ECO:0000313" key="5">
    <source>
        <dbReference type="EMBL" id="MFD1130796.1"/>
    </source>
</evidence>
<dbReference type="InterPro" id="IPR000086">
    <property type="entry name" value="NUDIX_hydrolase_dom"/>
</dbReference>
<evidence type="ECO:0000313" key="6">
    <source>
        <dbReference type="Proteomes" id="UP001597169"/>
    </source>
</evidence>
<protein>
    <submittedName>
        <fullName evidence="5">NUDIX hydrolase</fullName>
        <ecNumber evidence="5">3.6.-.-</ecNumber>
    </submittedName>
</protein>
<organism evidence="5 6">
    <name type="scientific">Paenibacillus provencensis</name>
    <dbReference type="NCBI Taxonomy" id="441151"/>
    <lineage>
        <taxon>Bacteria</taxon>
        <taxon>Bacillati</taxon>
        <taxon>Bacillota</taxon>
        <taxon>Bacilli</taxon>
        <taxon>Bacillales</taxon>
        <taxon>Paenibacillaceae</taxon>
        <taxon>Paenibacillus</taxon>
    </lineage>
</organism>
<evidence type="ECO:0000259" key="4">
    <source>
        <dbReference type="PROSITE" id="PS51462"/>
    </source>
</evidence>
<dbReference type="InterPro" id="IPR020084">
    <property type="entry name" value="NUDIX_hydrolase_CS"/>
</dbReference>
<name>A0ABW3Q5V7_9BACL</name>
<dbReference type="EC" id="3.6.-.-" evidence="5"/>
<dbReference type="Gene3D" id="3.90.79.10">
    <property type="entry name" value="Nucleoside Triphosphate Pyrophosphohydrolase"/>
    <property type="match status" value="1"/>
</dbReference>
<dbReference type="PANTHER" id="PTHR43046">
    <property type="entry name" value="GDP-MANNOSE MANNOSYL HYDROLASE"/>
    <property type="match status" value="1"/>
</dbReference>
<dbReference type="GO" id="GO:0016787">
    <property type="term" value="F:hydrolase activity"/>
    <property type="evidence" value="ECO:0007669"/>
    <property type="project" value="UniProtKB-KW"/>
</dbReference>
<reference evidence="6" key="1">
    <citation type="journal article" date="2019" name="Int. J. Syst. Evol. Microbiol.">
        <title>The Global Catalogue of Microorganisms (GCM) 10K type strain sequencing project: providing services to taxonomists for standard genome sequencing and annotation.</title>
        <authorList>
            <consortium name="The Broad Institute Genomics Platform"/>
            <consortium name="The Broad Institute Genome Sequencing Center for Infectious Disease"/>
            <person name="Wu L."/>
            <person name="Ma J."/>
        </authorList>
    </citation>
    <scope>NUCLEOTIDE SEQUENCE [LARGE SCALE GENOMIC DNA]</scope>
    <source>
        <strain evidence="6">CCUG 53519</strain>
    </source>
</reference>
<dbReference type="Proteomes" id="UP001597169">
    <property type="component" value="Unassembled WGS sequence"/>
</dbReference>
<dbReference type="PANTHER" id="PTHR43046:SF14">
    <property type="entry name" value="MUTT_NUDIX FAMILY PROTEIN"/>
    <property type="match status" value="1"/>
</dbReference>
<dbReference type="Pfam" id="PF00293">
    <property type="entry name" value="NUDIX"/>
    <property type="match status" value="1"/>
</dbReference>
<sequence length="172" mass="19895">MNLISRITDYDILGERSELLHSVSRFGARGVLVDENFNIAMMHMTKRKLYKLPGGGIEGTETPEEAFLREVEEETGYRAKITHQLGRIEEHKTKNQFLQLSYCFIAKSVEENTVKLTAKEKQLGLTVIWMTMDEALKAMDRSFRNCREYSSKFMILRDKTILERAVAVLRSL</sequence>
<keyword evidence="6" id="KW-1185">Reference proteome</keyword>
<evidence type="ECO:0000256" key="3">
    <source>
        <dbReference type="RuleBase" id="RU003476"/>
    </source>
</evidence>
<dbReference type="CDD" id="cd02883">
    <property type="entry name" value="NUDIX_Hydrolase"/>
    <property type="match status" value="1"/>
</dbReference>
<dbReference type="EMBL" id="JBHTKX010000005">
    <property type="protein sequence ID" value="MFD1130796.1"/>
    <property type="molecule type" value="Genomic_DNA"/>
</dbReference>
<comment type="caution">
    <text evidence="5">The sequence shown here is derived from an EMBL/GenBank/DDBJ whole genome shotgun (WGS) entry which is preliminary data.</text>
</comment>
<gene>
    <name evidence="5" type="ORF">ACFQ3J_21925</name>
</gene>